<dbReference type="Pfam" id="PF13910">
    <property type="entry name" value="DUF4209"/>
    <property type="match status" value="1"/>
</dbReference>
<reference evidence="4" key="1">
    <citation type="submission" date="2017-12" db="EMBL/GenBank/DDBJ databases">
        <authorList>
            <person name="Diaz M."/>
        </authorList>
    </citation>
    <scope>NUCLEOTIDE SEQUENCE [LARGE SCALE GENOMIC DNA]</scope>
    <source>
        <strain evidence="4">FI11154</strain>
    </source>
</reference>
<accession>A0A2P9HDS3</accession>
<gene>
    <name evidence="3" type="ORF">OHAE_5051</name>
</gene>
<proteinExistence type="predicted"/>
<dbReference type="RefSeq" id="WP_109366370.1">
    <property type="nucleotide sequence ID" value="NZ_OOFM01000001.1"/>
</dbReference>
<dbReference type="AlphaFoldDB" id="A0A2P9HDS3"/>
<evidence type="ECO:0000313" key="3">
    <source>
        <dbReference type="EMBL" id="SPL62259.1"/>
    </source>
</evidence>
<protein>
    <submittedName>
        <fullName evidence="3">Uncharacterized protein</fullName>
    </submittedName>
</protein>
<dbReference type="Proteomes" id="UP000246073">
    <property type="component" value="Unassembled WGS sequence"/>
</dbReference>
<feature type="domain" description="DUF7380" evidence="2">
    <location>
        <begin position="74"/>
        <end position="181"/>
    </location>
</feature>
<sequence length="599" mass="66751">MKVPVEFENIIADVEKRQEPIPSHYFQTELMKARTKLGNELDVDLNAGAFAELVAWTLTTEAWGLEPWHSYFGPFGSWISIDGKKAFAPAVDQVDEAIFRHWASRVGQFKHPGLQARYADLCWELARTVGNAKPDFRHAIAAVDAYLEGVSSGLVTEFHEQIASASRALDIARQVRDNDRSEAAIVMLLQLHDKAVAGEGWWWKTYDRLIGDKALTDDRRAHLAQSLEGLAAEYADTANPERFDPFQLESVSERLQAYYNRVGSRPDVVRLQETVGRAFEHTARLGDNLRASSMLQSAENAYLDAGKQEDAKRARIARIKAIEASREEMQTFETTQTITKEEMDIFVSTVVTDNPLHTFARIANQFVPEVAQIEAQIKKGGDDGEGSIMDFIPIAIMAKDHQAAMLGGVEDDLDGRIIHHAQQNVQWTSPYLHRALQSAIEKHGLNPYAVTGFAERSSLFEDSSFLLEGVGAWFARDHMKAIHVLVPQVERALRTIAGKLGEPVTKKHPTMPDREIAIGMGEIFGNKAVKDILGADLTLYFKLIYSDPRGLNLRNSIAHGTLERGMINAVISDLLIHSLLVLGLWEQLADHRKNKAAGG</sequence>
<dbReference type="EMBL" id="OOFM01000001">
    <property type="protein sequence ID" value="SPL62259.1"/>
    <property type="molecule type" value="Genomic_DNA"/>
</dbReference>
<organism evidence="3 4">
    <name type="scientific">Ochrobactrum soli</name>
    <dbReference type="NCBI Taxonomy" id="2448455"/>
    <lineage>
        <taxon>Bacteria</taxon>
        <taxon>Pseudomonadati</taxon>
        <taxon>Pseudomonadota</taxon>
        <taxon>Alphaproteobacteria</taxon>
        <taxon>Hyphomicrobiales</taxon>
        <taxon>Brucellaceae</taxon>
        <taxon>Brucella/Ochrobactrum group</taxon>
        <taxon>Ochrobactrum</taxon>
    </lineage>
</organism>
<evidence type="ECO:0000259" key="2">
    <source>
        <dbReference type="Pfam" id="PF24098"/>
    </source>
</evidence>
<dbReference type="InterPro" id="IPR025209">
    <property type="entry name" value="DUF4209"/>
</dbReference>
<name>A0A2P9HDS3_9HYPH</name>
<dbReference type="InterPro" id="IPR055804">
    <property type="entry name" value="DUF7380"/>
</dbReference>
<dbReference type="Pfam" id="PF24098">
    <property type="entry name" value="DUF7380"/>
    <property type="match status" value="1"/>
</dbReference>
<feature type="domain" description="DUF4209" evidence="1">
    <location>
        <begin position="489"/>
        <end position="579"/>
    </location>
</feature>
<evidence type="ECO:0000259" key="1">
    <source>
        <dbReference type="Pfam" id="PF13910"/>
    </source>
</evidence>
<evidence type="ECO:0000313" key="4">
    <source>
        <dbReference type="Proteomes" id="UP000246073"/>
    </source>
</evidence>